<keyword evidence="3" id="KW-1185">Reference proteome</keyword>
<keyword evidence="1" id="KW-0732">Signal</keyword>
<comment type="caution">
    <text evidence="2">The sequence shown here is derived from an EMBL/GenBank/DDBJ whole genome shotgun (WGS) entry which is preliminary data.</text>
</comment>
<evidence type="ECO:0000313" key="3">
    <source>
        <dbReference type="Proteomes" id="UP001200145"/>
    </source>
</evidence>
<proteinExistence type="predicted"/>
<feature type="signal peptide" evidence="1">
    <location>
        <begin position="1"/>
        <end position="21"/>
    </location>
</feature>
<protein>
    <recommendedName>
        <fullName evidence="4">Lipoprotein</fullName>
    </recommendedName>
</protein>
<organism evidence="2 3">
    <name type="scientific">Flavihumibacter fluminis</name>
    <dbReference type="NCBI Taxonomy" id="2909236"/>
    <lineage>
        <taxon>Bacteria</taxon>
        <taxon>Pseudomonadati</taxon>
        <taxon>Bacteroidota</taxon>
        <taxon>Chitinophagia</taxon>
        <taxon>Chitinophagales</taxon>
        <taxon>Chitinophagaceae</taxon>
        <taxon>Flavihumibacter</taxon>
    </lineage>
</organism>
<name>A0ABS9BI35_9BACT</name>
<reference evidence="2 3" key="1">
    <citation type="submission" date="2022-01" db="EMBL/GenBank/DDBJ databases">
        <title>Flavihumibacter sp. nov., isolated from sediment of a river.</title>
        <authorList>
            <person name="Liu H."/>
        </authorList>
    </citation>
    <scope>NUCLEOTIDE SEQUENCE [LARGE SCALE GENOMIC DNA]</scope>
    <source>
        <strain evidence="2 3">RY-1</strain>
    </source>
</reference>
<evidence type="ECO:0008006" key="4">
    <source>
        <dbReference type="Google" id="ProtNLM"/>
    </source>
</evidence>
<evidence type="ECO:0000313" key="2">
    <source>
        <dbReference type="EMBL" id="MCF1715371.1"/>
    </source>
</evidence>
<feature type="chain" id="PRO_5046740740" description="Lipoprotein" evidence="1">
    <location>
        <begin position="22"/>
        <end position="205"/>
    </location>
</feature>
<dbReference type="RefSeq" id="WP_234866324.1">
    <property type="nucleotide sequence ID" value="NZ_JAKEVY010000003.1"/>
</dbReference>
<dbReference type="PROSITE" id="PS51257">
    <property type="entry name" value="PROKAR_LIPOPROTEIN"/>
    <property type="match status" value="1"/>
</dbReference>
<dbReference type="EMBL" id="JAKEVY010000003">
    <property type="protein sequence ID" value="MCF1715371.1"/>
    <property type="molecule type" value="Genomic_DNA"/>
</dbReference>
<dbReference type="Proteomes" id="UP001200145">
    <property type="component" value="Unassembled WGS sequence"/>
</dbReference>
<accession>A0ABS9BI35</accession>
<evidence type="ECO:0000256" key="1">
    <source>
        <dbReference type="SAM" id="SignalP"/>
    </source>
</evidence>
<gene>
    <name evidence="2" type="ORF">L0U88_12105</name>
</gene>
<sequence>MTQIRKSLWLLLLVVGWAACSKTGEKPEPEAEQTNPVAEQIAGAGFKTYTILAGEHYATENPIEKISGDSISFTVRFDSTCRYQTKNPRNQDDINKLMGFSDNGVMHHQNSARVGWRWKKEKIELFAYCYAEGTRSFVKLGDVAIGDTARLMIKLSPVGYEFQYKGVSTIMSRGVTDSSINGYLLYPYFGGDEPAPHTMKLWINR</sequence>